<comment type="caution">
    <text evidence="1">The sequence shown here is derived from an EMBL/GenBank/DDBJ whole genome shotgun (WGS) entry which is preliminary data.</text>
</comment>
<keyword evidence="2" id="KW-1185">Reference proteome</keyword>
<evidence type="ECO:0000313" key="1">
    <source>
        <dbReference type="EMBL" id="CAG8592251.1"/>
    </source>
</evidence>
<dbReference type="OrthoDB" id="6980763at2759"/>
<dbReference type="InterPro" id="IPR029063">
    <property type="entry name" value="SAM-dependent_MTases_sf"/>
</dbReference>
<evidence type="ECO:0000313" key="2">
    <source>
        <dbReference type="Proteomes" id="UP000789706"/>
    </source>
</evidence>
<proteinExistence type="predicted"/>
<gene>
    <name evidence="1" type="ORF">DEBURN_LOCUS9117</name>
</gene>
<dbReference type="SUPFAM" id="SSF53335">
    <property type="entry name" value="S-adenosyl-L-methionine-dependent methyltransferases"/>
    <property type="match status" value="1"/>
</dbReference>
<dbReference type="AlphaFoldDB" id="A0A9N9GCD9"/>
<dbReference type="EMBL" id="CAJVPK010001594">
    <property type="protein sequence ID" value="CAG8592251.1"/>
    <property type="molecule type" value="Genomic_DNA"/>
</dbReference>
<sequence length="105" mass="11851">MLKESGVLAICIDYREIFNLGKMLDEIFGEENRIAIINWQKATVNSMVKHVSVYNIDNDPLGSWVVGDPTAKDLTVNNKNIYAIQNPFTGELMYPRKNTISQGTD</sequence>
<protein>
    <submittedName>
        <fullName evidence="1">8699_t:CDS:1</fullName>
    </submittedName>
</protein>
<accession>A0A9N9GCD9</accession>
<dbReference type="Proteomes" id="UP000789706">
    <property type="component" value="Unassembled WGS sequence"/>
</dbReference>
<reference evidence="1" key="1">
    <citation type="submission" date="2021-06" db="EMBL/GenBank/DDBJ databases">
        <authorList>
            <person name="Kallberg Y."/>
            <person name="Tangrot J."/>
            <person name="Rosling A."/>
        </authorList>
    </citation>
    <scope>NUCLEOTIDE SEQUENCE</scope>
    <source>
        <strain evidence="1">AZ414A</strain>
    </source>
</reference>
<name>A0A9N9GCD9_9GLOM</name>
<organism evidence="1 2">
    <name type="scientific">Diversispora eburnea</name>
    <dbReference type="NCBI Taxonomy" id="1213867"/>
    <lineage>
        <taxon>Eukaryota</taxon>
        <taxon>Fungi</taxon>
        <taxon>Fungi incertae sedis</taxon>
        <taxon>Mucoromycota</taxon>
        <taxon>Glomeromycotina</taxon>
        <taxon>Glomeromycetes</taxon>
        <taxon>Diversisporales</taxon>
        <taxon>Diversisporaceae</taxon>
        <taxon>Diversispora</taxon>
    </lineage>
</organism>